<name>A0ABR7I9P0_9FIRM</name>
<keyword evidence="3" id="KW-0520">NAD</keyword>
<keyword evidence="4" id="KW-0456">Lyase</keyword>
<evidence type="ECO:0000256" key="2">
    <source>
        <dbReference type="ARBA" id="ARBA00022793"/>
    </source>
</evidence>
<comment type="cofactor">
    <cofactor evidence="1">
        <name>NAD(+)</name>
        <dbReference type="ChEBI" id="CHEBI:57540"/>
    </cofactor>
</comment>
<evidence type="ECO:0000313" key="7">
    <source>
        <dbReference type="Proteomes" id="UP000621540"/>
    </source>
</evidence>
<evidence type="ECO:0000259" key="5">
    <source>
        <dbReference type="Pfam" id="PF01370"/>
    </source>
</evidence>
<dbReference type="InterPro" id="IPR044516">
    <property type="entry name" value="UXS-like"/>
</dbReference>
<dbReference type="SUPFAM" id="SSF51735">
    <property type="entry name" value="NAD(P)-binding Rossmann-fold domains"/>
    <property type="match status" value="1"/>
</dbReference>
<evidence type="ECO:0000313" key="6">
    <source>
        <dbReference type="EMBL" id="MBC5753636.1"/>
    </source>
</evidence>
<organism evidence="6 7">
    <name type="scientific">Roseburia yibonii</name>
    <dbReference type="NCBI Taxonomy" id="2763063"/>
    <lineage>
        <taxon>Bacteria</taxon>
        <taxon>Bacillati</taxon>
        <taxon>Bacillota</taxon>
        <taxon>Clostridia</taxon>
        <taxon>Lachnospirales</taxon>
        <taxon>Lachnospiraceae</taxon>
        <taxon>Roseburia</taxon>
    </lineage>
</organism>
<dbReference type="Gene3D" id="3.40.50.720">
    <property type="entry name" value="NAD(P)-binding Rossmann-like Domain"/>
    <property type="match status" value="1"/>
</dbReference>
<dbReference type="InterPro" id="IPR001509">
    <property type="entry name" value="Epimerase_deHydtase"/>
</dbReference>
<dbReference type="PANTHER" id="PTHR43078:SF6">
    <property type="entry name" value="UDP-GLUCURONIC ACID DECARBOXYLASE 1"/>
    <property type="match status" value="1"/>
</dbReference>
<evidence type="ECO:0000256" key="3">
    <source>
        <dbReference type="ARBA" id="ARBA00023027"/>
    </source>
</evidence>
<comment type="caution">
    <text evidence="6">The sequence shown here is derived from an EMBL/GenBank/DDBJ whole genome shotgun (WGS) entry which is preliminary data.</text>
</comment>
<dbReference type="Proteomes" id="UP000621540">
    <property type="component" value="Unassembled WGS sequence"/>
</dbReference>
<accession>A0ABR7I9P0</accession>
<keyword evidence="2" id="KW-0210">Decarboxylase</keyword>
<gene>
    <name evidence="6" type="ORF">H8Z76_06260</name>
</gene>
<dbReference type="EMBL" id="JACOQH010000003">
    <property type="protein sequence ID" value="MBC5753636.1"/>
    <property type="molecule type" value="Genomic_DNA"/>
</dbReference>
<keyword evidence="7" id="KW-1185">Reference proteome</keyword>
<proteinExistence type="predicted"/>
<protein>
    <submittedName>
        <fullName evidence="6">NAD-dependent epimerase/dehydratase family protein</fullName>
    </submittedName>
</protein>
<reference evidence="6 7" key="1">
    <citation type="submission" date="2020-08" db="EMBL/GenBank/DDBJ databases">
        <title>Genome public.</title>
        <authorList>
            <person name="Liu C."/>
            <person name="Sun Q."/>
        </authorList>
    </citation>
    <scope>NUCLEOTIDE SEQUENCE [LARGE SCALE GENOMIC DNA]</scope>
    <source>
        <strain evidence="6 7">BX0805</strain>
    </source>
</reference>
<sequence length="349" mass="38786">MTIYEREIKRIAEGDLPWEKLEGKSILISGATGMIGKCLVDVLMARNVNAPREKRIRVAALSRNEERAKERFASYMGTEDFVYRSCDVNREIPECGQVDYVIHAASNTHPVQYAGDPIGTIASNVTGTKNLLDYAVSHGTKHFCFLSSVEIYGENRGDVEKFPEGYLGYLDCNTLRAGYPESKRLGETLCNAYQKTYDLDFSIPRLSRIYGPTMLSSDTKAISQFIKKAKAAEDIVLKSEGNQKYSYTFVTDAVEAILVVMLCGESGEAYNIADEASDITLKELAGILADIAGTKVVFELPEETERQGYSTATKAMLSAEKLERLGWHARVHMEEGLRFCVKQGSGFQN</sequence>
<dbReference type="Pfam" id="PF01370">
    <property type="entry name" value="Epimerase"/>
    <property type="match status" value="1"/>
</dbReference>
<evidence type="ECO:0000256" key="4">
    <source>
        <dbReference type="ARBA" id="ARBA00023239"/>
    </source>
</evidence>
<dbReference type="InterPro" id="IPR036291">
    <property type="entry name" value="NAD(P)-bd_dom_sf"/>
</dbReference>
<evidence type="ECO:0000256" key="1">
    <source>
        <dbReference type="ARBA" id="ARBA00001911"/>
    </source>
</evidence>
<dbReference type="RefSeq" id="WP_186981963.1">
    <property type="nucleotide sequence ID" value="NZ_JACOQH010000003.1"/>
</dbReference>
<feature type="domain" description="NAD-dependent epimerase/dehydratase" evidence="5">
    <location>
        <begin position="26"/>
        <end position="273"/>
    </location>
</feature>
<dbReference type="PANTHER" id="PTHR43078">
    <property type="entry name" value="UDP-GLUCURONIC ACID DECARBOXYLASE-RELATED"/>
    <property type="match status" value="1"/>
</dbReference>